<proteinExistence type="predicted"/>
<dbReference type="Proteomes" id="UP000319771">
    <property type="component" value="Unassembled WGS sequence"/>
</dbReference>
<sequence length="237" mass="26680">MADLVMVIEDEKEIRDLVRYNLERAGFRVALADNGEDGLERIFAARPDAVVLDLMLPGLSGLEVLRELRGEPVTRDLPVVVLTARAAEMDKLLGFEHGADDYLTKPFSPRELVARLQALLRRARPSRAEPVVQVGGLRVDADAREARFLGKPLTLTPREFDLLAFLAHHAGRVLSREELLRKVWGYDYLGETRTVDVHVRRLRLKLGERHHVIETVTGAGYKLVAPKKPAERRGKKS</sequence>
<dbReference type="Gene3D" id="3.40.50.2300">
    <property type="match status" value="1"/>
</dbReference>
<dbReference type="AlphaFoldDB" id="A0A538UAA2"/>
<reference evidence="10 11" key="1">
    <citation type="journal article" date="2019" name="Nat. Microbiol.">
        <title>Mediterranean grassland soil C-N compound turnover is dependent on rainfall and depth, and is mediated by genomically divergent microorganisms.</title>
        <authorList>
            <person name="Diamond S."/>
            <person name="Andeer P.F."/>
            <person name="Li Z."/>
            <person name="Crits-Christoph A."/>
            <person name="Burstein D."/>
            <person name="Anantharaman K."/>
            <person name="Lane K.R."/>
            <person name="Thomas B.C."/>
            <person name="Pan C."/>
            <person name="Northen T.R."/>
            <person name="Banfield J.F."/>
        </authorList>
    </citation>
    <scope>NUCLEOTIDE SEQUENCE [LARGE SCALE GENOMIC DNA]</scope>
    <source>
        <strain evidence="10">WS_11</strain>
    </source>
</reference>
<keyword evidence="3" id="KW-0805">Transcription regulation</keyword>
<dbReference type="InterPro" id="IPR001789">
    <property type="entry name" value="Sig_transdc_resp-reg_receiver"/>
</dbReference>
<feature type="domain" description="Response regulatory" evidence="8">
    <location>
        <begin position="4"/>
        <end position="120"/>
    </location>
</feature>
<evidence type="ECO:0000256" key="1">
    <source>
        <dbReference type="ARBA" id="ARBA00022553"/>
    </source>
</evidence>
<evidence type="ECO:0000259" key="9">
    <source>
        <dbReference type="PROSITE" id="PS51755"/>
    </source>
</evidence>
<evidence type="ECO:0000256" key="2">
    <source>
        <dbReference type="ARBA" id="ARBA00023012"/>
    </source>
</evidence>
<dbReference type="CDD" id="cd00383">
    <property type="entry name" value="trans_reg_C"/>
    <property type="match status" value="1"/>
</dbReference>
<comment type="caution">
    <text evidence="10">The sequence shown here is derived from an EMBL/GenBank/DDBJ whole genome shotgun (WGS) entry which is preliminary data.</text>
</comment>
<dbReference type="GO" id="GO:0006355">
    <property type="term" value="P:regulation of DNA-templated transcription"/>
    <property type="evidence" value="ECO:0007669"/>
    <property type="project" value="InterPro"/>
</dbReference>
<dbReference type="InterPro" id="IPR039420">
    <property type="entry name" value="WalR-like"/>
</dbReference>
<dbReference type="EMBL" id="VBPB01000091">
    <property type="protein sequence ID" value="TMQ72831.1"/>
    <property type="molecule type" value="Genomic_DNA"/>
</dbReference>
<dbReference type="SUPFAM" id="SSF52172">
    <property type="entry name" value="CheY-like"/>
    <property type="match status" value="1"/>
</dbReference>
<dbReference type="GO" id="GO:0000156">
    <property type="term" value="F:phosphorelay response regulator activity"/>
    <property type="evidence" value="ECO:0007669"/>
    <property type="project" value="TreeGrafter"/>
</dbReference>
<evidence type="ECO:0000256" key="4">
    <source>
        <dbReference type="ARBA" id="ARBA00023125"/>
    </source>
</evidence>
<feature type="DNA-binding region" description="OmpR/PhoB-type" evidence="7">
    <location>
        <begin position="129"/>
        <end position="225"/>
    </location>
</feature>
<keyword evidence="1 6" id="KW-0597">Phosphoprotein</keyword>
<evidence type="ECO:0000256" key="5">
    <source>
        <dbReference type="ARBA" id="ARBA00023163"/>
    </source>
</evidence>
<dbReference type="PANTHER" id="PTHR48111:SF4">
    <property type="entry name" value="DNA-BINDING DUAL TRANSCRIPTIONAL REGULATOR OMPR"/>
    <property type="match status" value="1"/>
</dbReference>
<dbReference type="PANTHER" id="PTHR48111">
    <property type="entry name" value="REGULATOR OF RPOS"/>
    <property type="match status" value="1"/>
</dbReference>
<dbReference type="InterPro" id="IPR016032">
    <property type="entry name" value="Sig_transdc_resp-reg_C-effctor"/>
</dbReference>
<evidence type="ECO:0000313" key="11">
    <source>
        <dbReference type="Proteomes" id="UP000319771"/>
    </source>
</evidence>
<evidence type="ECO:0000259" key="8">
    <source>
        <dbReference type="PROSITE" id="PS50110"/>
    </source>
</evidence>
<keyword evidence="5" id="KW-0804">Transcription</keyword>
<protein>
    <submittedName>
        <fullName evidence="10">Response regulator transcription factor</fullName>
    </submittedName>
</protein>
<dbReference type="FunFam" id="1.10.10.10:FF:000018">
    <property type="entry name" value="DNA-binding response regulator ResD"/>
    <property type="match status" value="1"/>
</dbReference>
<dbReference type="InterPro" id="IPR011006">
    <property type="entry name" value="CheY-like_superfamily"/>
</dbReference>
<dbReference type="GO" id="GO:0005829">
    <property type="term" value="C:cytosol"/>
    <property type="evidence" value="ECO:0007669"/>
    <property type="project" value="TreeGrafter"/>
</dbReference>
<evidence type="ECO:0000256" key="6">
    <source>
        <dbReference type="PROSITE-ProRule" id="PRU00169"/>
    </source>
</evidence>
<evidence type="ECO:0000256" key="7">
    <source>
        <dbReference type="PROSITE-ProRule" id="PRU01091"/>
    </source>
</evidence>
<dbReference type="Pfam" id="PF00486">
    <property type="entry name" value="Trans_reg_C"/>
    <property type="match status" value="1"/>
</dbReference>
<feature type="domain" description="OmpR/PhoB-type" evidence="9">
    <location>
        <begin position="129"/>
        <end position="225"/>
    </location>
</feature>
<accession>A0A538UAA2</accession>
<dbReference type="SUPFAM" id="SSF46894">
    <property type="entry name" value="C-terminal effector domain of the bipartite response regulators"/>
    <property type="match status" value="1"/>
</dbReference>
<dbReference type="SMART" id="SM00862">
    <property type="entry name" value="Trans_reg_C"/>
    <property type="match status" value="1"/>
</dbReference>
<dbReference type="PROSITE" id="PS50110">
    <property type="entry name" value="RESPONSE_REGULATORY"/>
    <property type="match status" value="1"/>
</dbReference>
<name>A0A538UAA2_UNCEI</name>
<dbReference type="Gene3D" id="6.10.250.690">
    <property type="match status" value="1"/>
</dbReference>
<dbReference type="GO" id="GO:0000976">
    <property type="term" value="F:transcription cis-regulatory region binding"/>
    <property type="evidence" value="ECO:0007669"/>
    <property type="project" value="TreeGrafter"/>
</dbReference>
<dbReference type="GO" id="GO:0032993">
    <property type="term" value="C:protein-DNA complex"/>
    <property type="evidence" value="ECO:0007669"/>
    <property type="project" value="TreeGrafter"/>
</dbReference>
<dbReference type="SMART" id="SM00448">
    <property type="entry name" value="REC"/>
    <property type="match status" value="1"/>
</dbReference>
<dbReference type="InterPro" id="IPR001867">
    <property type="entry name" value="OmpR/PhoB-type_DNA-bd"/>
</dbReference>
<evidence type="ECO:0000256" key="3">
    <source>
        <dbReference type="ARBA" id="ARBA00023015"/>
    </source>
</evidence>
<evidence type="ECO:0000313" key="10">
    <source>
        <dbReference type="EMBL" id="TMQ72831.1"/>
    </source>
</evidence>
<dbReference type="PROSITE" id="PS51755">
    <property type="entry name" value="OMPR_PHOB"/>
    <property type="match status" value="1"/>
</dbReference>
<keyword evidence="4 7" id="KW-0238">DNA-binding</keyword>
<dbReference type="Pfam" id="PF00072">
    <property type="entry name" value="Response_reg"/>
    <property type="match status" value="1"/>
</dbReference>
<feature type="modified residue" description="4-aspartylphosphate" evidence="6">
    <location>
        <position position="53"/>
    </location>
</feature>
<dbReference type="FunFam" id="3.40.50.2300:FF:000001">
    <property type="entry name" value="DNA-binding response regulator PhoB"/>
    <property type="match status" value="1"/>
</dbReference>
<organism evidence="10 11">
    <name type="scientific">Eiseniibacteriota bacterium</name>
    <dbReference type="NCBI Taxonomy" id="2212470"/>
    <lineage>
        <taxon>Bacteria</taxon>
        <taxon>Candidatus Eiseniibacteriota</taxon>
    </lineage>
</organism>
<gene>
    <name evidence="10" type="ORF">E6K81_06395</name>
</gene>
<dbReference type="Gene3D" id="1.10.10.10">
    <property type="entry name" value="Winged helix-like DNA-binding domain superfamily/Winged helix DNA-binding domain"/>
    <property type="match status" value="1"/>
</dbReference>
<dbReference type="InterPro" id="IPR036388">
    <property type="entry name" value="WH-like_DNA-bd_sf"/>
</dbReference>
<keyword evidence="2" id="KW-0902">Two-component regulatory system</keyword>